<name>A0A1M6W471_9FLAO</name>
<reference evidence="4" key="4">
    <citation type="journal article" date="2019" name="Int. J. Syst. Evol. Microbiol.">
        <title>The Global Catalogue of Microorganisms (GCM) 10K type strain sequencing project: providing services to taxonomists for standard genome sequencing and annotation.</title>
        <authorList>
            <consortium name="The Broad Institute Genomics Platform"/>
            <consortium name="The Broad Institute Genome Sequencing Center for Infectious Disease"/>
            <person name="Wu L."/>
            <person name="Ma J."/>
        </authorList>
    </citation>
    <scope>NUCLEOTIDE SEQUENCE [LARGE SCALE GENOMIC DNA]</scope>
    <source>
        <strain evidence="4">CGMCC 1.12707</strain>
    </source>
</reference>
<reference evidence="2" key="2">
    <citation type="submission" date="2016-11" db="EMBL/GenBank/DDBJ databases">
        <authorList>
            <person name="Jaros S."/>
            <person name="Januszkiewicz K."/>
            <person name="Wedrychowicz H."/>
        </authorList>
    </citation>
    <scope>NUCLEOTIDE SEQUENCE [LARGE SCALE GENOMIC DNA]</scope>
    <source>
        <strain evidence="2">DSM 27989</strain>
    </source>
</reference>
<accession>A0A1M6W471</accession>
<protein>
    <submittedName>
        <fullName evidence="2">Uncharacterized protein</fullName>
    </submittedName>
</protein>
<dbReference type="Proteomes" id="UP000184120">
    <property type="component" value="Unassembled WGS sequence"/>
</dbReference>
<dbReference type="OrthoDB" id="1444299at2"/>
<evidence type="ECO:0000313" key="1">
    <source>
        <dbReference type="EMBL" id="GGE89050.1"/>
    </source>
</evidence>
<reference evidence="1" key="1">
    <citation type="journal article" date="2014" name="Int. J. Syst. Evol. Microbiol.">
        <title>Complete genome of a new Firmicutes species belonging to the dominant human colonic microbiota ('Ruminococcus bicirculans') reveals two chromosomes and a selective capacity to utilize plant glucans.</title>
        <authorList>
            <consortium name="NISC Comparative Sequencing Program"/>
            <person name="Wegmann U."/>
            <person name="Louis P."/>
            <person name="Goesmann A."/>
            <person name="Henrissat B."/>
            <person name="Duncan S.H."/>
            <person name="Flint H.J."/>
        </authorList>
    </citation>
    <scope>NUCLEOTIDE SEQUENCE</scope>
    <source>
        <strain evidence="1">CGMCC 1.12707</strain>
    </source>
</reference>
<reference evidence="3" key="3">
    <citation type="submission" date="2016-11" db="EMBL/GenBank/DDBJ databases">
        <authorList>
            <person name="Varghese N."/>
            <person name="Submissions S."/>
        </authorList>
    </citation>
    <scope>NUCLEOTIDE SEQUENCE [LARGE SCALE GENOMIC DNA]</scope>
    <source>
        <strain evidence="3">DSM 27989</strain>
    </source>
</reference>
<proteinExistence type="predicted"/>
<evidence type="ECO:0000313" key="3">
    <source>
        <dbReference type="Proteomes" id="UP000184120"/>
    </source>
</evidence>
<evidence type="ECO:0000313" key="2">
    <source>
        <dbReference type="EMBL" id="SHK88503.1"/>
    </source>
</evidence>
<dbReference type="AlphaFoldDB" id="A0A1M6W471"/>
<dbReference type="Proteomes" id="UP000650994">
    <property type="component" value="Unassembled WGS sequence"/>
</dbReference>
<evidence type="ECO:0000313" key="4">
    <source>
        <dbReference type="Proteomes" id="UP000650994"/>
    </source>
</evidence>
<sequence length="158" mass="18823">MKYIIFLLLSTFGFCQEITKKELKELINNSIKEYSKNNYSSEHTILTNNQDSIFYNSNEVELFTSSLAKDKNEFCRTVEFRFYKNGKVNLIDCQSSEEPPSCYVTKDQNVYNYRIVNMNGEIFLNLKNKYIEMNFLVKSKEKLMNDKRVYYKISLLKQ</sequence>
<dbReference type="EMBL" id="BMFL01000002">
    <property type="protein sequence ID" value="GGE89050.1"/>
    <property type="molecule type" value="Genomic_DNA"/>
</dbReference>
<gene>
    <name evidence="1" type="ORF">GCM10010984_03370</name>
    <name evidence="2" type="ORF">SAMN05443634_104156</name>
</gene>
<dbReference type="EMBL" id="FRBH01000004">
    <property type="protein sequence ID" value="SHK88503.1"/>
    <property type="molecule type" value="Genomic_DNA"/>
</dbReference>
<keyword evidence="4" id="KW-1185">Reference proteome</keyword>
<reference evidence="1" key="5">
    <citation type="submission" date="2024-05" db="EMBL/GenBank/DDBJ databases">
        <authorList>
            <person name="Sun Q."/>
            <person name="Zhou Y."/>
        </authorList>
    </citation>
    <scope>NUCLEOTIDE SEQUENCE</scope>
    <source>
        <strain evidence="1">CGMCC 1.12707</strain>
    </source>
</reference>
<dbReference type="RefSeq" id="WP_072930626.1">
    <property type="nucleotide sequence ID" value="NZ_BMFL01000002.1"/>
</dbReference>
<dbReference type="STRING" id="1434701.SAMN05443634_104156"/>
<organism evidence="2 3">
    <name type="scientific">Chishuiella changwenlii</name>
    <dbReference type="NCBI Taxonomy" id="1434701"/>
    <lineage>
        <taxon>Bacteria</taxon>
        <taxon>Pseudomonadati</taxon>
        <taxon>Bacteroidota</taxon>
        <taxon>Flavobacteriia</taxon>
        <taxon>Flavobacteriales</taxon>
        <taxon>Weeksellaceae</taxon>
        <taxon>Chishuiella</taxon>
    </lineage>
</organism>